<dbReference type="GO" id="GO:0016887">
    <property type="term" value="F:ATP hydrolysis activity"/>
    <property type="evidence" value="ECO:0007669"/>
    <property type="project" value="InterPro"/>
</dbReference>
<dbReference type="CDD" id="cd03225">
    <property type="entry name" value="ABC_cobalt_CbiO_domain1"/>
    <property type="match status" value="1"/>
</dbReference>
<dbReference type="GO" id="GO:0005524">
    <property type="term" value="F:ATP binding"/>
    <property type="evidence" value="ECO:0007669"/>
    <property type="project" value="UniProtKB-KW"/>
</dbReference>
<keyword evidence="11 12" id="KW-0472">Membrane</keyword>
<keyword evidence="9" id="KW-1278">Translocase</keyword>
<feature type="domain" description="ABC transporter" evidence="13">
    <location>
        <begin position="3"/>
        <end position="234"/>
    </location>
</feature>
<comment type="similarity">
    <text evidence="3">Belongs to the ABC transporter superfamily.</text>
</comment>
<evidence type="ECO:0000256" key="1">
    <source>
        <dbReference type="ARBA" id="ARBA00004141"/>
    </source>
</evidence>
<dbReference type="PANTHER" id="PTHR43553">
    <property type="entry name" value="HEAVY METAL TRANSPORTER"/>
    <property type="match status" value="1"/>
</dbReference>
<dbReference type="GO" id="GO:0043190">
    <property type="term" value="C:ATP-binding cassette (ABC) transporter complex"/>
    <property type="evidence" value="ECO:0007669"/>
    <property type="project" value="TreeGrafter"/>
</dbReference>
<name>A0A1V0UVS9_9BACL</name>
<keyword evidence="6 12" id="KW-0812">Transmembrane</keyword>
<evidence type="ECO:0000313" key="14">
    <source>
        <dbReference type="EMBL" id="ARF69182.1"/>
    </source>
</evidence>
<feature type="transmembrane region" description="Helical" evidence="12">
    <location>
        <begin position="399"/>
        <end position="422"/>
    </location>
</feature>
<dbReference type="EMBL" id="CP020557">
    <property type="protein sequence ID" value="ARF69182.1"/>
    <property type="molecule type" value="Genomic_DNA"/>
</dbReference>
<evidence type="ECO:0000256" key="2">
    <source>
        <dbReference type="ARBA" id="ARBA00004202"/>
    </source>
</evidence>
<dbReference type="InterPro" id="IPR050095">
    <property type="entry name" value="ECF_ABC_transporter_ATP-bd"/>
</dbReference>
<comment type="subcellular location">
    <subcellularLocation>
        <location evidence="2">Cell membrane</location>
        <topology evidence="2">Peripheral membrane protein</topology>
    </subcellularLocation>
    <subcellularLocation>
        <location evidence="1">Membrane</location>
        <topology evidence="1">Multi-pass membrane protein</topology>
    </subcellularLocation>
</comment>
<proteinExistence type="inferred from homology"/>
<dbReference type="PROSITE" id="PS50893">
    <property type="entry name" value="ABC_TRANSPORTER_2"/>
    <property type="match status" value="1"/>
</dbReference>
<dbReference type="Gene3D" id="3.40.50.300">
    <property type="entry name" value="P-loop containing nucleotide triphosphate hydrolases"/>
    <property type="match status" value="1"/>
</dbReference>
<dbReference type="Proteomes" id="UP000192727">
    <property type="component" value="Chromosome"/>
</dbReference>
<keyword evidence="8" id="KW-0067">ATP-binding</keyword>
<dbReference type="InterPro" id="IPR003339">
    <property type="entry name" value="ABC/ECF_trnsptr_transmembrane"/>
</dbReference>
<feature type="transmembrane region" description="Helical" evidence="12">
    <location>
        <begin position="316"/>
        <end position="349"/>
    </location>
</feature>
<dbReference type="InterPro" id="IPR015856">
    <property type="entry name" value="ABC_transpr_CbiO/EcfA_su"/>
</dbReference>
<evidence type="ECO:0000256" key="5">
    <source>
        <dbReference type="ARBA" id="ARBA00022475"/>
    </source>
</evidence>
<dbReference type="InterPro" id="IPR003593">
    <property type="entry name" value="AAA+_ATPase"/>
</dbReference>
<dbReference type="InterPro" id="IPR003439">
    <property type="entry name" value="ABC_transporter-like_ATP-bd"/>
</dbReference>
<keyword evidence="5" id="KW-1003">Cell membrane</keyword>
<evidence type="ECO:0000256" key="12">
    <source>
        <dbReference type="SAM" id="Phobius"/>
    </source>
</evidence>
<dbReference type="AlphaFoldDB" id="A0A1V0UVS9"/>
<dbReference type="Pfam" id="PF02361">
    <property type="entry name" value="CbiQ"/>
    <property type="match status" value="1"/>
</dbReference>
<feature type="transmembrane region" description="Helical" evidence="12">
    <location>
        <begin position="361"/>
        <end position="379"/>
    </location>
</feature>
<keyword evidence="4" id="KW-0813">Transport</keyword>
<accession>A0A1V0UVS9</accession>
<organism evidence="14 15">
    <name type="scientific">Paenibacillus larvae subsp. pulvifaciens</name>
    <dbReference type="NCBI Taxonomy" id="1477"/>
    <lineage>
        <taxon>Bacteria</taxon>
        <taxon>Bacillati</taxon>
        <taxon>Bacillota</taxon>
        <taxon>Bacilli</taxon>
        <taxon>Bacillales</taxon>
        <taxon>Paenibacillaceae</taxon>
        <taxon>Paenibacillus</taxon>
    </lineage>
</organism>
<evidence type="ECO:0000256" key="3">
    <source>
        <dbReference type="ARBA" id="ARBA00005417"/>
    </source>
</evidence>
<feature type="transmembrane region" description="Helical" evidence="12">
    <location>
        <begin position="528"/>
        <end position="551"/>
    </location>
</feature>
<evidence type="ECO:0000256" key="10">
    <source>
        <dbReference type="ARBA" id="ARBA00022989"/>
    </source>
</evidence>
<dbReference type="RefSeq" id="WP_083040961.1">
    <property type="nucleotide sequence ID" value="NZ_CP020557.1"/>
</dbReference>
<evidence type="ECO:0000256" key="6">
    <source>
        <dbReference type="ARBA" id="ARBA00022692"/>
    </source>
</evidence>
<dbReference type="GO" id="GO:0042626">
    <property type="term" value="F:ATPase-coupled transmembrane transporter activity"/>
    <property type="evidence" value="ECO:0007669"/>
    <property type="project" value="TreeGrafter"/>
</dbReference>
<dbReference type="SMART" id="SM00382">
    <property type="entry name" value="AAA"/>
    <property type="match status" value="1"/>
</dbReference>
<dbReference type="InterPro" id="IPR027417">
    <property type="entry name" value="P-loop_NTPase"/>
</dbReference>
<dbReference type="Pfam" id="PF00005">
    <property type="entry name" value="ABC_tran"/>
    <property type="match status" value="1"/>
</dbReference>
<evidence type="ECO:0000256" key="11">
    <source>
        <dbReference type="ARBA" id="ARBA00023136"/>
    </source>
</evidence>
<keyword evidence="7" id="KW-0547">Nucleotide-binding</keyword>
<gene>
    <name evidence="14" type="ORF">B7C51_17235</name>
</gene>
<evidence type="ECO:0000259" key="13">
    <source>
        <dbReference type="PROSITE" id="PS50893"/>
    </source>
</evidence>
<evidence type="ECO:0000313" key="15">
    <source>
        <dbReference type="Proteomes" id="UP000192727"/>
    </source>
</evidence>
<reference evidence="14 15" key="1">
    <citation type="submission" date="2017-03" db="EMBL/GenBank/DDBJ databases">
        <title>Paenibacillus larvae genome sequencing.</title>
        <authorList>
            <person name="Dingman D.W."/>
        </authorList>
    </citation>
    <scope>NUCLEOTIDE SEQUENCE [LARGE SCALE GENOMIC DNA]</scope>
    <source>
        <strain evidence="14 15">SAG 10367</strain>
    </source>
</reference>
<evidence type="ECO:0000256" key="8">
    <source>
        <dbReference type="ARBA" id="ARBA00022840"/>
    </source>
</evidence>
<evidence type="ECO:0000256" key="9">
    <source>
        <dbReference type="ARBA" id="ARBA00022967"/>
    </source>
</evidence>
<dbReference type="SUPFAM" id="SSF52540">
    <property type="entry name" value="P-loop containing nucleoside triphosphate hydrolases"/>
    <property type="match status" value="1"/>
</dbReference>
<sequence>MGIQFEQVSYHVIGQATGSCPSGAVTLITGQTGAGKSTLLDLLTGLSKPDEGTITYEGEPLWHRGKVNRNLLKRIGVVFQQPEDQLFATKVKGEFDYSLKPWKLTKEEKRQRTEAALIRMGLDPAILELNPFALSGGTRRKIAMATTLAAAPDWLLLDEPSAGLDATGIRQLQELLTAWKGKENGGVVIVTHDLDAFLPVADHVLLLDRGRLITACTRDELLKRPQLLKSIGVGLPESLRLKDLLQARGVYISGSEAPEAAAEAIASQLHAPCRSPVATMESACTTALPEPASLQPPDTEAGGPGGMIGRIDPRSLWLLFMLVSAGIFMQRSCAGLLVAGILTALLIGLSRVPLAPVWRGTKAFFLFMAIAAAIAGLRLSPEPGYPFIAFSFQAAGSTLLHVTRLLLVLLLGLTLPLAVSYLRMKKGLEQGLAALSRIGLPVEALALAASLILRFVPVISGEWKRFARIAQARGKNGRRKEAPGIRDLRVMMVPLLFSLIRHAEALSFAMEMRGYTRLDKQFRVRDPLVFSSVDLGVVLLAIILFTGLVFLRFV</sequence>
<dbReference type="CDD" id="cd16914">
    <property type="entry name" value="EcfT"/>
    <property type="match status" value="1"/>
</dbReference>
<keyword evidence="10 12" id="KW-1133">Transmembrane helix</keyword>
<evidence type="ECO:0000256" key="7">
    <source>
        <dbReference type="ARBA" id="ARBA00022741"/>
    </source>
</evidence>
<evidence type="ECO:0000256" key="4">
    <source>
        <dbReference type="ARBA" id="ARBA00022448"/>
    </source>
</evidence>
<protein>
    <recommendedName>
        <fullName evidence="13">ABC transporter domain-containing protein</fullName>
    </recommendedName>
</protein>
<dbReference type="PANTHER" id="PTHR43553:SF27">
    <property type="entry name" value="ENERGY-COUPLING FACTOR TRANSPORTER ATP-BINDING PROTEIN ECFA2"/>
    <property type="match status" value="1"/>
</dbReference>